<feature type="modified residue" description="4-aspartylphosphate" evidence="10">
    <location>
        <position position="664"/>
    </location>
</feature>
<evidence type="ECO:0000259" key="12">
    <source>
        <dbReference type="PROSITE" id="PS50109"/>
    </source>
</evidence>
<evidence type="ECO:0000256" key="6">
    <source>
        <dbReference type="ARBA" id="ARBA00022777"/>
    </source>
</evidence>
<dbReference type="Pfam" id="PF02518">
    <property type="entry name" value="HATPase_c"/>
    <property type="match status" value="1"/>
</dbReference>
<dbReference type="SMART" id="SM00387">
    <property type="entry name" value="HATPase_c"/>
    <property type="match status" value="1"/>
</dbReference>
<comment type="function">
    <text evidence="8">May play the central regulatory role in sporulation. It may be an element of the effector pathway responsible for the activation of sporulation genes in response to nutritional stress. Spo0A may act in concert with spo0H (a sigma factor) to control the expression of some genes that are critical to the sporulation process.</text>
</comment>
<evidence type="ECO:0000256" key="9">
    <source>
        <dbReference type="ARBA" id="ARBA00074306"/>
    </source>
</evidence>
<dbReference type="Proteomes" id="UP000070366">
    <property type="component" value="Unassembled WGS sequence"/>
</dbReference>
<dbReference type="Gene3D" id="3.30.565.10">
    <property type="entry name" value="Histidine kinase-like ATPase, C-terminal domain"/>
    <property type="match status" value="1"/>
</dbReference>
<feature type="transmembrane region" description="Helical" evidence="11">
    <location>
        <begin position="12"/>
        <end position="36"/>
    </location>
</feature>
<evidence type="ECO:0000256" key="4">
    <source>
        <dbReference type="ARBA" id="ARBA00018672"/>
    </source>
</evidence>
<protein>
    <recommendedName>
        <fullName evidence="9">Circadian input-output histidine kinase CikA</fullName>
        <ecNumber evidence="3">2.7.13.3</ecNumber>
    </recommendedName>
    <alternativeName>
        <fullName evidence="4">Stage 0 sporulation protein A homolog</fullName>
    </alternativeName>
</protein>
<dbReference type="InterPro" id="IPR003661">
    <property type="entry name" value="HisK_dim/P_dom"/>
</dbReference>
<gene>
    <name evidence="14" type="ORF">HMPREF3293_01199</name>
</gene>
<reference evidence="14 15" key="1">
    <citation type="submission" date="2016-02" db="EMBL/GenBank/DDBJ databases">
        <authorList>
            <person name="Wen L."/>
            <person name="He K."/>
            <person name="Yang H."/>
        </authorList>
    </citation>
    <scope>NUCLEOTIDE SEQUENCE [LARGE SCALE GENOMIC DNA]</scope>
    <source>
        <strain evidence="14 15">DSM 22607</strain>
    </source>
</reference>
<dbReference type="Pfam" id="PF00512">
    <property type="entry name" value="HisKA"/>
    <property type="match status" value="1"/>
</dbReference>
<comment type="caution">
    <text evidence="14">The sequence shown here is derived from an EMBL/GenBank/DDBJ whole genome shotgun (WGS) entry which is preliminary data.</text>
</comment>
<dbReference type="SUPFAM" id="SSF47384">
    <property type="entry name" value="Homodimeric domain of signal transducing histidine kinase"/>
    <property type="match status" value="1"/>
</dbReference>
<feature type="domain" description="Response regulatory" evidence="13">
    <location>
        <begin position="613"/>
        <end position="730"/>
    </location>
</feature>
<dbReference type="EMBL" id="LSZW01000054">
    <property type="protein sequence ID" value="KXK65907.1"/>
    <property type="molecule type" value="Genomic_DNA"/>
</dbReference>
<dbReference type="InterPro" id="IPR036097">
    <property type="entry name" value="HisK_dim/P_sf"/>
</dbReference>
<evidence type="ECO:0000256" key="10">
    <source>
        <dbReference type="PROSITE-ProRule" id="PRU00169"/>
    </source>
</evidence>
<dbReference type="SMART" id="SM00388">
    <property type="entry name" value="HisKA"/>
    <property type="match status" value="1"/>
</dbReference>
<evidence type="ECO:0000256" key="1">
    <source>
        <dbReference type="ARBA" id="ARBA00000085"/>
    </source>
</evidence>
<evidence type="ECO:0000256" key="3">
    <source>
        <dbReference type="ARBA" id="ARBA00012438"/>
    </source>
</evidence>
<keyword evidence="11" id="KW-0472">Membrane</keyword>
<feature type="domain" description="Response regulatory" evidence="13">
    <location>
        <begin position="752"/>
        <end position="873"/>
    </location>
</feature>
<accession>A0A136Q5G6</accession>
<feature type="domain" description="Histidine kinase" evidence="12">
    <location>
        <begin position="372"/>
        <end position="595"/>
    </location>
</feature>
<dbReference type="NCBIfam" id="TIGR00229">
    <property type="entry name" value="sensory_box"/>
    <property type="match status" value="1"/>
</dbReference>
<dbReference type="SUPFAM" id="SSF55874">
    <property type="entry name" value="ATPase domain of HSP90 chaperone/DNA topoisomerase II/histidine kinase"/>
    <property type="match status" value="1"/>
</dbReference>
<name>A0A136Q5G6_9FIRM</name>
<dbReference type="PROSITE" id="PS50109">
    <property type="entry name" value="HIS_KIN"/>
    <property type="match status" value="1"/>
</dbReference>
<dbReference type="PANTHER" id="PTHR45339:SF1">
    <property type="entry name" value="HYBRID SIGNAL TRANSDUCTION HISTIDINE KINASE J"/>
    <property type="match status" value="1"/>
</dbReference>
<keyword evidence="7" id="KW-0902">Two-component regulatory system</keyword>
<dbReference type="Gene3D" id="3.30.450.20">
    <property type="entry name" value="PAS domain"/>
    <property type="match status" value="1"/>
</dbReference>
<dbReference type="SMART" id="SM00448">
    <property type="entry name" value="REC"/>
    <property type="match status" value="2"/>
</dbReference>
<dbReference type="SUPFAM" id="SSF55785">
    <property type="entry name" value="PYP-like sensor domain (PAS domain)"/>
    <property type="match status" value="1"/>
</dbReference>
<comment type="similarity">
    <text evidence="2">In the N-terminal section; belongs to the phytochrome family.</text>
</comment>
<sequence>MKHKKDRKVKNINALLIAVVAVICIGVAAFAGMTIVNTDNLATYTDEIYQRPYSVNNAAWKLRTQLLFTRNTMLNLLAGDEFPESRAAELGVMYEIRDDLPLLEETLRSQYEGNSETVEQLIADVNELLSLHDRCIQLIRDGKQEEAKTLLYETAYPLYLRADSNVREITDYTGTEIDNYVERANQLNEKTNMMALAWGSILIALAIMVSAASVHAIAKRNEDIFHNNALFSIISENVDDVFMIYDLLEDRVEYISDNAERILGISAESYKNNVWIARAYLDDETFQRLANGFREPNLGEIRQDEYIMTDPKTGHEKELSSRRYPIAENGRVTKFVFVTSDLTEENRAQNMLRSALERAENANIAKREFLSRMSHEIRTPMNAMTGTIRTMEYDLADPEKMREHLRKLNMSTMHLLDLINDILDMSKIESGKMKIEEREFSLNAMLSEITDIMQPKAEESRQAFDVLQKNVTCDMVKGDNTRIKQVLLNFLSNAIKFTPERGKIRMSVEEMDRRGNQVCLKFEVRDTGIGMHEEFLEHLFEPFEQEQSATYRKYGGTGLGMALSKTLVESMGGEIEVESVPDMGSVFAFSLWLEIADAGGISIKISEEIKNLHVLIVEDDEEMREHLKLQCSQLGVDATAAASGVDAVRLVKDAGETFDLCLIDLYMPDVDGIHTAEWIRSEAGKETHIVLMSAYDHKNIEQEALAAGVDDFLTKPVMRADIYRILQRLSGEISASANEAREEENYDFTGKRLLIAEDNELNMEVARELCEHVGFTVECAYNGKEAVEKFAASGPGYYDAILMDVHMPVMNGNEAARAIREMKRSDAHSVAIIAMTANAFYEDAAEAIRSGMNEHLAKPIEPEAIFAALYKFLYDKKSRL</sequence>
<dbReference type="InterPro" id="IPR005467">
    <property type="entry name" value="His_kinase_dom"/>
</dbReference>
<dbReference type="EC" id="2.7.13.3" evidence="3"/>
<dbReference type="RefSeq" id="WP_066517737.1">
    <property type="nucleotide sequence ID" value="NZ_CABMOF010000001.1"/>
</dbReference>
<comment type="catalytic activity">
    <reaction evidence="1">
        <text>ATP + protein L-histidine = ADP + protein N-phospho-L-histidine.</text>
        <dbReference type="EC" id="2.7.13.3"/>
    </reaction>
</comment>
<dbReference type="GO" id="GO:0000155">
    <property type="term" value="F:phosphorelay sensor kinase activity"/>
    <property type="evidence" value="ECO:0007669"/>
    <property type="project" value="InterPro"/>
</dbReference>
<evidence type="ECO:0000256" key="11">
    <source>
        <dbReference type="SAM" id="Phobius"/>
    </source>
</evidence>
<dbReference type="CDD" id="cd00082">
    <property type="entry name" value="HisKA"/>
    <property type="match status" value="1"/>
</dbReference>
<keyword evidence="11" id="KW-1133">Transmembrane helix</keyword>
<dbReference type="OrthoDB" id="9790669at2"/>
<dbReference type="CDD" id="cd00130">
    <property type="entry name" value="PAS"/>
    <property type="match status" value="1"/>
</dbReference>
<dbReference type="Pfam" id="PF00072">
    <property type="entry name" value="Response_reg"/>
    <property type="match status" value="2"/>
</dbReference>
<dbReference type="PROSITE" id="PS50110">
    <property type="entry name" value="RESPONSE_REGULATORY"/>
    <property type="match status" value="2"/>
</dbReference>
<dbReference type="InterPro" id="IPR004358">
    <property type="entry name" value="Sig_transdc_His_kin-like_C"/>
</dbReference>
<dbReference type="SUPFAM" id="SSF52172">
    <property type="entry name" value="CheY-like"/>
    <property type="match status" value="2"/>
</dbReference>
<dbReference type="CDD" id="cd17546">
    <property type="entry name" value="REC_hyHK_CKI1_RcsC-like"/>
    <property type="match status" value="2"/>
</dbReference>
<dbReference type="InterPro" id="IPR036890">
    <property type="entry name" value="HATPase_C_sf"/>
</dbReference>
<dbReference type="InterPro" id="IPR035965">
    <property type="entry name" value="PAS-like_dom_sf"/>
</dbReference>
<dbReference type="InterPro" id="IPR001789">
    <property type="entry name" value="Sig_transdc_resp-reg_receiver"/>
</dbReference>
<dbReference type="PRINTS" id="PR00344">
    <property type="entry name" value="BCTRLSENSOR"/>
</dbReference>
<feature type="transmembrane region" description="Helical" evidence="11">
    <location>
        <begin position="195"/>
        <end position="218"/>
    </location>
</feature>
<evidence type="ECO:0000313" key="14">
    <source>
        <dbReference type="EMBL" id="KXK65907.1"/>
    </source>
</evidence>
<keyword evidence="6" id="KW-0808">Transferase</keyword>
<keyword evidence="11" id="KW-0812">Transmembrane</keyword>
<dbReference type="KEGG" id="cmiu:B1H56_06230"/>
<feature type="modified residue" description="4-aspartylphosphate" evidence="10">
    <location>
        <position position="804"/>
    </location>
</feature>
<dbReference type="Gene3D" id="3.40.50.2300">
    <property type="match status" value="2"/>
</dbReference>
<evidence type="ECO:0000256" key="5">
    <source>
        <dbReference type="ARBA" id="ARBA00022553"/>
    </source>
</evidence>
<organism evidence="14 15">
    <name type="scientific">Christensenella minuta</name>
    <dbReference type="NCBI Taxonomy" id="626937"/>
    <lineage>
        <taxon>Bacteria</taxon>
        <taxon>Bacillati</taxon>
        <taxon>Bacillota</taxon>
        <taxon>Clostridia</taxon>
        <taxon>Christensenellales</taxon>
        <taxon>Christensenellaceae</taxon>
        <taxon>Christensenella</taxon>
    </lineage>
</organism>
<dbReference type="AlphaFoldDB" id="A0A136Q5G6"/>
<dbReference type="CDD" id="cd16922">
    <property type="entry name" value="HATPase_EvgS-ArcB-TorS-like"/>
    <property type="match status" value="1"/>
</dbReference>
<dbReference type="Gene3D" id="1.10.287.130">
    <property type="match status" value="1"/>
</dbReference>
<dbReference type="InterPro" id="IPR000014">
    <property type="entry name" value="PAS"/>
</dbReference>
<evidence type="ECO:0000256" key="8">
    <source>
        <dbReference type="ARBA" id="ARBA00024867"/>
    </source>
</evidence>
<proteinExistence type="inferred from homology"/>
<dbReference type="STRING" id="626937.HMPREF3293_01199"/>
<keyword evidence="6" id="KW-0418">Kinase</keyword>
<evidence type="ECO:0000259" key="13">
    <source>
        <dbReference type="PROSITE" id="PS50110"/>
    </source>
</evidence>
<dbReference type="PANTHER" id="PTHR45339">
    <property type="entry name" value="HYBRID SIGNAL TRANSDUCTION HISTIDINE KINASE J"/>
    <property type="match status" value="1"/>
</dbReference>
<dbReference type="FunFam" id="3.30.565.10:FF:000010">
    <property type="entry name" value="Sensor histidine kinase RcsC"/>
    <property type="match status" value="1"/>
</dbReference>
<evidence type="ECO:0000256" key="2">
    <source>
        <dbReference type="ARBA" id="ARBA00006402"/>
    </source>
</evidence>
<keyword evidence="15" id="KW-1185">Reference proteome</keyword>
<evidence type="ECO:0000256" key="7">
    <source>
        <dbReference type="ARBA" id="ARBA00023012"/>
    </source>
</evidence>
<dbReference type="InterPro" id="IPR011006">
    <property type="entry name" value="CheY-like_superfamily"/>
</dbReference>
<evidence type="ECO:0000313" key="15">
    <source>
        <dbReference type="Proteomes" id="UP000070366"/>
    </source>
</evidence>
<keyword evidence="5 10" id="KW-0597">Phosphoprotein</keyword>
<dbReference type="InterPro" id="IPR003594">
    <property type="entry name" value="HATPase_dom"/>
</dbReference>